<evidence type="ECO:0000256" key="6">
    <source>
        <dbReference type="ARBA" id="ARBA00023242"/>
    </source>
</evidence>
<feature type="region of interest" description="Disordered" evidence="9">
    <location>
        <begin position="1"/>
        <end position="23"/>
    </location>
</feature>
<dbReference type="GO" id="GO:0032968">
    <property type="term" value="P:positive regulation of transcription elongation by RNA polymerase II"/>
    <property type="evidence" value="ECO:0007669"/>
    <property type="project" value="InterPro"/>
</dbReference>
<feature type="compositionally biased region" description="Basic and acidic residues" evidence="9">
    <location>
        <begin position="211"/>
        <end position="220"/>
    </location>
</feature>
<evidence type="ECO:0000256" key="7">
    <source>
        <dbReference type="ARBA" id="ARBA00025232"/>
    </source>
</evidence>
<dbReference type="InterPro" id="IPR008851">
    <property type="entry name" value="TFIIF-alpha"/>
</dbReference>
<feature type="compositionally biased region" description="Basic and acidic residues" evidence="9">
    <location>
        <begin position="254"/>
        <end position="273"/>
    </location>
</feature>
<dbReference type="GO" id="GO:0001096">
    <property type="term" value="F:TFIIF-class transcription factor complex binding"/>
    <property type="evidence" value="ECO:0007669"/>
    <property type="project" value="TreeGrafter"/>
</dbReference>
<dbReference type="Proteomes" id="UP000218231">
    <property type="component" value="Unassembled WGS sequence"/>
</dbReference>
<dbReference type="PANTHER" id="PTHR13011">
    <property type="entry name" value="TFIIF-ALPHA"/>
    <property type="match status" value="1"/>
</dbReference>
<accession>A0A2A2LG13</accession>
<dbReference type="OrthoDB" id="76676at2759"/>
<dbReference type="EMBL" id="LIAE01006804">
    <property type="protein sequence ID" value="PAV85166.1"/>
    <property type="molecule type" value="Genomic_DNA"/>
</dbReference>
<reference evidence="10 11" key="1">
    <citation type="journal article" date="2017" name="Curr. Biol.">
        <title>Genome architecture and evolution of a unichromosomal asexual nematode.</title>
        <authorList>
            <person name="Fradin H."/>
            <person name="Zegar C."/>
            <person name="Gutwein M."/>
            <person name="Lucas J."/>
            <person name="Kovtun M."/>
            <person name="Corcoran D."/>
            <person name="Baugh L.R."/>
            <person name="Kiontke K."/>
            <person name="Gunsalus K."/>
            <person name="Fitch D.H."/>
            <person name="Piano F."/>
        </authorList>
    </citation>
    <scope>NUCLEOTIDE SEQUENCE [LARGE SCALE GENOMIC DNA]</scope>
    <source>
        <strain evidence="10">PF1309</strain>
    </source>
</reference>
<feature type="compositionally biased region" description="Low complexity" evidence="9">
    <location>
        <begin position="1"/>
        <end position="21"/>
    </location>
</feature>
<feature type="compositionally biased region" description="Acidic residues" evidence="9">
    <location>
        <begin position="221"/>
        <end position="231"/>
    </location>
</feature>
<dbReference type="PANTHER" id="PTHR13011:SF0">
    <property type="entry name" value="GENERAL TRANSCRIPTION FACTOR IIF SUBUNIT 1"/>
    <property type="match status" value="1"/>
</dbReference>
<dbReference type="GO" id="GO:0006367">
    <property type="term" value="P:transcription initiation at RNA polymerase II promoter"/>
    <property type="evidence" value="ECO:0007669"/>
    <property type="project" value="InterPro"/>
</dbReference>
<dbReference type="Gene3D" id="1.10.10.10">
    <property type="entry name" value="Winged helix-like DNA-binding domain superfamily/Winged helix DNA-binding domain"/>
    <property type="match status" value="1"/>
</dbReference>
<sequence>MASNQESSSVAPSQSAAPPKQEFVVKVPKKHALKKYSILKFNGMDNVDPSKWTAESRLHMERQDNRAVVMSNVTAQDYGEGSEYGRAAREEARRKKYGRLARNYNIDNQPWRLSFVDQDNRERKMRGIRENPGENADYWVFLKSGEEFHAYKVDNWHKFLPIAQHKTLDIDQAEEQFLQRHRVMNQFALQAQIKNKLKGELEDGDVVEKTSKSLKIKDGVSSDEDEEGGSDEGERADATTKVEKDKKKKPKGKERKDKRTRVENEDDVAKYESSDGEDEGREYDYMTDSGSDSEREMEPSEEKIEKELVGVDDEEGLKQTCKKTRKDLPSSLACDSSGSDTDDDPDEKKFDPALFLAANTNGEDVKPQPGSSGGGASASSSGTNQGVKRANEAGPSNGGTEAKKAKVEEKPKFVEGLNEETVRKYLRRKPHTTKELLTKMRNKCGDMSKPDIVSKLAAILKAIDPHQFKQKQGKKEVLFFSLTNQAA</sequence>
<feature type="region of interest" description="Disordered" evidence="9">
    <location>
        <begin position="211"/>
        <end position="409"/>
    </location>
</feature>
<proteinExistence type="inferred from homology"/>
<keyword evidence="6 8" id="KW-0539">Nucleus</keyword>
<dbReference type="InterPro" id="IPR036390">
    <property type="entry name" value="WH_DNA-bd_sf"/>
</dbReference>
<dbReference type="Pfam" id="PF05793">
    <property type="entry name" value="TFIIF_alpha"/>
    <property type="match status" value="1"/>
</dbReference>
<evidence type="ECO:0000256" key="3">
    <source>
        <dbReference type="ARBA" id="ARBA00023015"/>
    </source>
</evidence>
<dbReference type="GO" id="GO:0003677">
    <property type="term" value="F:DNA binding"/>
    <property type="evidence" value="ECO:0007669"/>
    <property type="project" value="UniProtKB-KW"/>
</dbReference>
<dbReference type="AlphaFoldDB" id="A0A2A2LG13"/>
<feature type="compositionally biased region" description="Basic and acidic residues" evidence="9">
    <location>
        <begin position="232"/>
        <end position="245"/>
    </location>
</feature>
<dbReference type="SUPFAM" id="SSF46785">
    <property type="entry name" value="Winged helix' DNA-binding domain"/>
    <property type="match status" value="1"/>
</dbReference>
<comment type="similarity">
    <text evidence="2 8">Belongs to the TFIIF alpha subunit family.</text>
</comment>
<protein>
    <recommendedName>
        <fullName evidence="8">Transcription initiation factor IIF subunit alpha</fullName>
    </recommendedName>
</protein>
<evidence type="ECO:0000256" key="5">
    <source>
        <dbReference type="ARBA" id="ARBA00023163"/>
    </source>
</evidence>
<keyword evidence="11" id="KW-1185">Reference proteome</keyword>
<comment type="caution">
    <text evidence="10">The sequence shown here is derived from an EMBL/GenBank/DDBJ whole genome shotgun (WGS) entry which is preliminary data.</text>
</comment>
<evidence type="ECO:0000256" key="8">
    <source>
        <dbReference type="RuleBase" id="RU366044"/>
    </source>
</evidence>
<dbReference type="STRING" id="2018661.A0A2A2LG13"/>
<comment type="subcellular location">
    <subcellularLocation>
        <location evidence="1 8">Nucleus</location>
    </subcellularLocation>
</comment>
<feature type="compositionally biased region" description="Basic and acidic residues" evidence="9">
    <location>
        <begin position="292"/>
        <end position="309"/>
    </location>
</feature>
<evidence type="ECO:0000313" key="10">
    <source>
        <dbReference type="EMBL" id="PAV85166.1"/>
    </source>
</evidence>
<keyword evidence="3 8" id="KW-0805">Transcription regulation</keyword>
<dbReference type="SUPFAM" id="SSF50916">
    <property type="entry name" value="Rap30/74 interaction domains"/>
    <property type="match status" value="1"/>
</dbReference>
<evidence type="ECO:0000256" key="4">
    <source>
        <dbReference type="ARBA" id="ARBA00023125"/>
    </source>
</evidence>
<gene>
    <name evidence="10" type="ORF">WR25_04437</name>
</gene>
<name>A0A2A2LG13_9BILA</name>
<dbReference type="GO" id="GO:0016251">
    <property type="term" value="F:RNA polymerase II general transcription initiation factor activity"/>
    <property type="evidence" value="ECO:0007669"/>
    <property type="project" value="TreeGrafter"/>
</dbReference>
<evidence type="ECO:0000256" key="1">
    <source>
        <dbReference type="ARBA" id="ARBA00004123"/>
    </source>
</evidence>
<dbReference type="InterPro" id="IPR011039">
    <property type="entry name" value="TFIIF_interaction"/>
</dbReference>
<comment type="function">
    <text evidence="7 8">TFIIF is a general transcription initiation factor that binds to RNA polymerase II and helps to recruit it to the initiation complex in collaboration with TFIIB. It promotes transcription elongation.</text>
</comment>
<keyword evidence="5 8" id="KW-0804">Transcription</keyword>
<evidence type="ECO:0000256" key="9">
    <source>
        <dbReference type="SAM" id="MobiDB-lite"/>
    </source>
</evidence>
<dbReference type="GO" id="GO:0005674">
    <property type="term" value="C:transcription factor TFIIF complex"/>
    <property type="evidence" value="ECO:0007669"/>
    <property type="project" value="TreeGrafter"/>
</dbReference>
<dbReference type="InterPro" id="IPR036388">
    <property type="entry name" value="WH-like_DNA-bd_sf"/>
</dbReference>
<evidence type="ECO:0000313" key="11">
    <source>
        <dbReference type="Proteomes" id="UP000218231"/>
    </source>
</evidence>
<organism evidence="10 11">
    <name type="scientific">Diploscapter pachys</name>
    <dbReference type="NCBI Taxonomy" id="2018661"/>
    <lineage>
        <taxon>Eukaryota</taxon>
        <taxon>Metazoa</taxon>
        <taxon>Ecdysozoa</taxon>
        <taxon>Nematoda</taxon>
        <taxon>Chromadorea</taxon>
        <taxon>Rhabditida</taxon>
        <taxon>Rhabditina</taxon>
        <taxon>Rhabditomorpha</taxon>
        <taxon>Rhabditoidea</taxon>
        <taxon>Rhabditidae</taxon>
        <taxon>Diploscapter</taxon>
    </lineage>
</organism>
<evidence type="ECO:0000256" key="2">
    <source>
        <dbReference type="ARBA" id="ARBA00005249"/>
    </source>
</evidence>
<keyword evidence="4 8" id="KW-0238">DNA-binding</keyword>